<dbReference type="CDD" id="cd01125">
    <property type="entry name" value="RepA_RSF1010_like"/>
    <property type="match status" value="1"/>
</dbReference>
<accession>A0AAU6T8H3</accession>
<keyword evidence="1" id="KW-0347">Helicase</keyword>
<sequence>MWPSACGKPAMGGCEVGMAQDLIASHWPLDLQAAFTEPPKPLDFVLPGLPVGCVGALVSPGGAGKSMLVLQLAMQIAGGPDWLELGKLEQGAVLYLPAEDPLPVLHHRLFALGQNLDAGQRAALERDLRLISLQGASPNLLDSQWLEAIALWAEGVRLIVIDTLRRFHNADENAACAMTQVLGQLERLAMGQGCAVLFLHHTSKLAAFQEVGDQQQASRGSSVLVDNVRWQGYLATMTRKEAQQLSVSAQQSHRYVRFGVSKSNYVPPLPERWLVREEDGLLRPARLDVARRAGGKRALL</sequence>
<dbReference type="InterPro" id="IPR027417">
    <property type="entry name" value="P-loop_NTPase"/>
</dbReference>
<keyword evidence="1" id="KW-0547">Nucleotide-binding</keyword>
<gene>
    <name evidence="1" type="ORF">MRK42_00230</name>
</gene>
<dbReference type="Pfam" id="PF13481">
    <property type="entry name" value="AAA_25"/>
    <property type="match status" value="1"/>
</dbReference>
<evidence type="ECO:0000313" key="1">
    <source>
        <dbReference type="EMBL" id="XAG41510.1"/>
    </source>
</evidence>
<protein>
    <submittedName>
        <fullName evidence="1">Helicase RepA family protein</fullName>
    </submittedName>
</protein>
<dbReference type="Gene3D" id="3.40.50.300">
    <property type="entry name" value="P-loop containing nucleotide triphosphate hydrolases"/>
    <property type="match status" value="1"/>
</dbReference>
<name>A0AAU6T8H3_9GAMM</name>
<organism evidence="1">
    <name type="scientific">Aeromonas sp. 19NY04SH05-1</name>
    <dbReference type="NCBI Taxonomy" id="2920537"/>
    <lineage>
        <taxon>Bacteria</taxon>
        <taxon>Pseudomonadati</taxon>
        <taxon>Pseudomonadota</taxon>
        <taxon>Gammaproteobacteria</taxon>
        <taxon>Aeromonadales</taxon>
        <taxon>Aeromonadaceae</taxon>
        <taxon>Aeromonas</taxon>
    </lineage>
</organism>
<dbReference type="GO" id="GO:0004386">
    <property type="term" value="F:helicase activity"/>
    <property type="evidence" value="ECO:0007669"/>
    <property type="project" value="UniProtKB-KW"/>
</dbReference>
<reference evidence="1" key="1">
    <citation type="submission" date="2022-03" db="EMBL/GenBank/DDBJ databases">
        <title>Sea Food Isolates.</title>
        <authorList>
            <person name="Li C."/>
        </authorList>
    </citation>
    <scope>NUCLEOTIDE SEQUENCE</scope>
    <source>
        <strain evidence="1">19NY04SH05-1</strain>
    </source>
</reference>
<dbReference type="SUPFAM" id="SSF52540">
    <property type="entry name" value="P-loop containing nucleoside triphosphate hydrolases"/>
    <property type="match status" value="1"/>
</dbReference>
<proteinExistence type="predicted"/>
<keyword evidence="1" id="KW-0067">ATP-binding</keyword>
<dbReference type="EMBL" id="CP095328">
    <property type="protein sequence ID" value="XAG41510.1"/>
    <property type="molecule type" value="Genomic_DNA"/>
</dbReference>
<keyword evidence="1" id="KW-0378">Hydrolase</keyword>
<dbReference type="AlphaFoldDB" id="A0AAU6T8H3"/>
<dbReference type="InterPro" id="IPR038724">
    <property type="entry name" value="RepA"/>
</dbReference>
<dbReference type="RefSeq" id="WP_338611514.1">
    <property type="nucleotide sequence ID" value="NZ_CP095328.1"/>
</dbReference>